<evidence type="ECO:0000256" key="3">
    <source>
        <dbReference type="ARBA" id="ARBA00022618"/>
    </source>
</evidence>
<keyword evidence="6" id="KW-0131">Cell cycle</keyword>
<proteinExistence type="inferred from homology"/>
<organism evidence="10 11">
    <name type="scientific">Acrasis kona</name>
    <dbReference type="NCBI Taxonomy" id="1008807"/>
    <lineage>
        <taxon>Eukaryota</taxon>
        <taxon>Discoba</taxon>
        <taxon>Heterolobosea</taxon>
        <taxon>Tetramitia</taxon>
        <taxon>Eutetramitia</taxon>
        <taxon>Acrasidae</taxon>
        <taxon>Acrasis</taxon>
    </lineage>
</organism>
<comment type="similarity">
    <text evidence="1">Belongs to the APC5 family.</text>
</comment>
<dbReference type="GO" id="GO:0051301">
    <property type="term" value="P:cell division"/>
    <property type="evidence" value="ECO:0007669"/>
    <property type="project" value="UniProtKB-KW"/>
</dbReference>
<comment type="caution">
    <text evidence="10">The sequence shown here is derived from an EMBL/GenBank/DDBJ whole genome shotgun (WGS) entry which is preliminary data.</text>
</comment>
<evidence type="ECO:0000313" key="11">
    <source>
        <dbReference type="Proteomes" id="UP001431209"/>
    </source>
</evidence>
<feature type="domain" description="Anaphase-promoting complex subunit 5" evidence="9">
    <location>
        <begin position="213"/>
        <end position="303"/>
    </location>
</feature>
<evidence type="ECO:0000256" key="1">
    <source>
        <dbReference type="ARBA" id="ARBA00007450"/>
    </source>
</evidence>
<sequence>MDLGIVTPYDVCLGFLIQIHTCDGDLDDTTRINLSFVLLNEIESGFGGVGDDSHPYQSLSSFCDSRLRNDFSTESYASIKHKLNHLFKEVNSPHQVFEVFDKFRCLTTTETTRENNSTAIGTVNRTSAFGIFLRRIVVQFNMLFFGGVTDLFDAIINFVSGHCNSPITQVLSSKSVEMYIDKQVQKLQLESNFPQLPTDQHILEAYTNDPRIHYLKYLRCVGRREWKLAVDHLYRYFDYSQQGTKKSFMAADYAAINLAALHFQFGHHESSLRSIRESIRIAQSKNEQECLAISLSFLFRLADADGMRQHAKALSDRCIKRATELNLSDLLSQSMAWRSKAYLFGDFVPSDDDNRVKMDQVWDDIGGSAHVLLEDNSNKTPSLLANGMTWHDIGCPQISAAYHQCAFVSAVSGSEDSLIACCNMAYHKCEYEGDYIASLELLLNMPCAVELSNSKLMWTKSVISILICYHMNTNCLAHVAVLIKQLELSVNDHHDKGIDGIMMQCQIMYWRSLLCIEGCNYDGAALWANKCIKLCEDNDATGLVAKYLVLLSDVFMDCSSPSSAISYLNKGVAISKENSQEQHLASCLLRLSELAIRTGDFDDCHRYMTQVSQFVKQNGTPCQKCQYHLIMAQAHMEQGSDPVYDLKSARDECVRVQDLKRLEQCLMLEAEYYHSRDDIRNRDGVSEECLRIRKIREERSNLCFLNVSNEAILDKSVWTKEQMKFVIKIV</sequence>
<dbReference type="GO" id="GO:0045842">
    <property type="term" value="P:positive regulation of mitotic metaphase/anaphase transition"/>
    <property type="evidence" value="ECO:0007669"/>
    <property type="project" value="TreeGrafter"/>
</dbReference>
<dbReference type="Proteomes" id="UP001431209">
    <property type="component" value="Unassembled WGS sequence"/>
</dbReference>
<evidence type="ECO:0000256" key="5">
    <source>
        <dbReference type="ARBA" id="ARBA00022786"/>
    </source>
</evidence>
<dbReference type="GO" id="GO:0031145">
    <property type="term" value="P:anaphase-promoting complex-dependent catabolic process"/>
    <property type="evidence" value="ECO:0007669"/>
    <property type="project" value="TreeGrafter"/>
</dbReference>
<reference evidence="10 11" key="1">
    <citation type="submission" date="2024-03" db="EMBL/GenBank/DDBJ databases">
        <title>The Acrasis kona genome and developmental transcriptomes reveal deep origins of eukaryotic multicellular pathways.</title>
        <authorList>
            <person name="Sheikh S."/>
            <person name="Fu C.-J."/>
            <person name="Brown M.W."/>
            <person name="Baldauf S.L."/>
        </authorList>
    </citation>
    <scope>NUCLEOTIDE SEQUENCE [LARGE SCALE GENOMIC DNA]</scope>
    <source>
        <strain evidence="10 11">ATCC MYA-3509</strain>
    </source>
</reference>
<comment type="function">
    <text evidence="8">Component of the anaphase promoting complex/cyclosome (APC/C), a cell cycle-regulated E3 ubiquitin ligase that controls progression through mitosis and the G1 phase of the cell cycle. The APC/C complex acts by mediating ubiquitination and subsequent degradation of target proteins: it mainly mediates the formation of 'Lys-11'-linked polyubiquitin chains and, to a lower extent, the formation of 'Lys-48'- and 'Lys-63'-linked polyubiquitin chains. The APC/C complex catalyzes assembly of branched 'Lys-11'-/'Lys-48'-linked branched ubiquitin chains on target proteins.</text>
</comment>
<dbReference type="GO" id="GO:0005680">
    <property type="term" value="C:anaphase-promoting complex"/>
    <property type="evidence" value="ECO:0007669"/>
    <property type="project" value="InterPro"/>
</dbReference>
<dbReference type="Gene3D" id="1.25.40.10">
    <property type="entry name" value="Tetratricopeptide repeat domain"/>
    <property type="match status" value="1"/>
</dbReference>
<keyword evidence="11" id="KW-1185">Reference proteome</keyword>
<dbReference type="AlphaFoldDB" id="A0AAW2ZPC4"/>
<name>A0AAW2ZPC4_9EUKA</name>
<dbReference type="InterPro" id="IPR011990">
    <property type="entry name" value="TPR-like_helical_dom_sf"/>
</dbReference>
<dbReference type="PANTHER" id="PTHR12830">
    <property type="entry name" value="ANAPHASE-PROMOTING COMPLEX SUBUNIT 5"/>
    <property type="match status" value="1"/>
</dbReference>
<dbReference type="InterPro" id="IPR026000">
    <property type="entry name" value="Apc5_dom"/>
</dbReference>
<evidence type="ECO:0000256" key="6">
    <source>
        <dbReference type="ARBA" id="ARBA00023306"/>
    </source>
</evidence>
<keyword evidence="4" id="KW-0498">Mitosis</keyword>
<evidence type="ECO:0000256" key="2">
    <source>
        <dbReference type="ARBA" id="ARBA00016066"/>
    </source>
</evidence>
<evidence type="ECO:0000313" key="10">
    <source>
        <dbReference type="EMBL" id="KAL0490589.1"/>
    </source>
</evidence>
<dbReference type="PANTHER" id="PTHR12830:SF9">
    <property type="entry name" value="ANAPHASE-PROMOTING COMPLEX SUBUNIT 5"/>
    <property type="match status" value="1"/>
</dbReference>
<dbReference type="EMBL" id="JAOPGA020001698">
    <property type="protein sequence ID" value="KAL0490589.1"/>
    <property type="molecule type" value="Genomic_DNA"/>
</dbReference>
<keyword evidence="3" id="KW-0132">Cell division</keyword>
<protein>
    <recommendedName>
        <fullName evidence="2">Anaphase-promoting complex subunit 5</fullName>
    </recommendedName>
    <alternativeName>
        <fullName evidence="7">Cyclosome subunit 5</fullName>
    </alternativeName>
</protein>
<evidence type="ECO:0000256" key="7">
    <source>
        <dbReference type="ARBA" id="ARBA00031069"/>
    </source>
</evidence>
<dbReference type="Pfam" id="PF12862">
    <property type="entry name" value="ANAPC5"/>
    <property type="match status" value="1"/>
</dbReference>
<dbReference type="SUPFAM" id="SSF48452">
    <property type="entry name" value="TPR-like"/>
    <property type="match status" value="1"/>
</dbReference>
<keyword evidence="5" id="KW-0833">Ubl conjugation pathway</keyword>
<dbReference type="GO" id="GO:0070979">
    <property type="term" value="P:protein K11-linked ubiquitination"/>
    <property type="evidence" value="ECO:0007669"/>
    <property type="project" value="TreeGrafter"/>
</dbReference>
<evidence type="ECO:0000256" key="8">
    <source>
        <dbReference type="ARBA" id="ARBA00045696"/>
    </source>
</evidence>
<evidence type="ECO:0000259" key="9">
    <source>
        <dbReference type="Pfam" id="PF12862"/>
    </source>
</evidence>
<evidence type="ECO:0000256" key="4">
    <source>
        <dbReference type="ARBA" id="ARBA00022776"/>
    </source>
</evidence>
<gene>
    <name evidence="10" type="ORF">AKO1_009574</name>
</gene>
<dbReference type="InterPro" id="IPR037679">
    <property type="entry name" value="Apc5"/>
</dbReference>
<accession>A0AAW2ZPC4</accession>